<evidence type="ECO:0000313" key="5">
    <source>
        <dbReference type="EMBL" id="PSN74417.1"/>
    </source>
</evidence>
<protein>
    <submittedName>
        <fullName evidence="5">Alpha/beta-hydrolase</fullName>
    </submittedName>
</protein>
<comment type="similarity">
    <text evidence="1">Belongs to the peptidase S33 family.</text>
</comment>
<dbReference type="Pfam" id="PF06441">
    <property type="entry name" value="EHN"/>
    <property type="match status" value="1"/>
</dbReference>
<feature type="domain" description="Epoxide hydrolase N-terminal" evidence="4">
    <location>
        <begin position="45"/>
        <end position="165"/>
    </location>
</feature>
<dbReference type="GO" id="GO:0004301">
    <property type="term" value="F:epoxide hydrolase activity"/>
    <property type="evidence" value="ECO:0007669"/>
    <property type="project" value="TreeGrafter"/>
</dbReference>
<keyword evidence="6" id="KW-1185">Reference proteome</keyword>
<dbReference type="Proteomes" id="UP000240883">
    <property type="component" value="Unassembled WGS sequence"/>
</dbReference>
<sequence>MPMLRCFAIPNLSWIQLLPDQSPLVSPRMPSTSILNDIQEQLDTVQPYSMHVSSRYLELTNKKLQLTRLPREIELPEHQKWVQGTPKSVLEPLLDYWLEHYDWRTQEALFNSTLPQYRTTITLPSTLGTSTLQSLRVHFIHKRSKDKNAIPLLFCHSWPSSFIEVQKIIDALVDPHTLPSFGTGAHQAFHLVVPSIPGFGFSDASLDDGFGLRDTAKLFHELMIRLGYEYYVCHGSGGFNICRAIALSHPKSCLAVHTTNPSFTEPSFTQSPLSFLKYRIAKCTRARIPLLSFGYTPAEVQWSKARASDVSGASGVPLYAHRPAVGSTLSRFYSLRPQTLSFSLCDSPVGLLASMLDIMHARLPVKTQLGPRSRSPLLAPGEAEMQDAPQGGLANGYEGPRRERKMLTDMRQLQWLPGPEGSLRWLRRAHADSSPGTPFQMSYCTVPLGISSFQARSSSSSSNNKHGEEKDNKAATSPPVMWGSSSWNLAWVKRHQRRATVAAWEAADLVVLDVRECFGTLLSHRAMGNLPLQAG</sequence>
<reference evidence="5 6" key="1">
    <citation type="journal article" date="2018" name="Front. Microbiol.">
        <title>Genome-Wide Analysis of Corynespora cassiicola Leaf Fall Disease Putative Effectors.</title>
        <authorList>
            <person name="Lopez D."/>
            <person name="Ribeiro S."/>
            <person name="Label P."/>
            <person name="Fumanal B."/>
            <person name="Venisse J.S."/>
            <person name="Kohler A."/>
            <person name="de Oliveira R.R."/>
            <person name="Labutti K."/>
            <person name="Lipzen A."/>
            <person name="Lail K."/>
            <person name="Bauer D."/>
            <person name="Ohm R.A."/>
            <person name="Barry K.W."/>
            <person name="Spatafora J."/>
            <person name="Grigoriev I.V."/>
            <person name="Martin F.M."/>
            <person name="Pujade-Renaud V."/>
        </authorList>
    </citation>
    <scope>NUCLEOTIDE SEQUENCE [LARGE SCALE GENOMIC DNA]</scope>
    <source>
        <strain evidence="5 6">Philippines</strain>
    </source>
</reference>
<feature type="region of interest" description="Disordered" evidence="3">
    <location>
        <begin position="455"/>
        <end position="480"/>
    </location>
</feature>
<evidence type="ECO:0000313" key="6">
    <source>
        <dbReference type="Proteomes" id="UP000240883"/>
    </source>
</evidence>
<dbReference type="SUPFAM" id="SSF53474">
    <property type="entry name" value="alpha/beta-Hydrolases"/>
    <property type="match status" value="1"/>
</dbReference>
<dbReference type="STRING" id="1448308.A0A2T2P9U4"/>
<dbReference type="PANTHER" id="PTHR21661">
    <property type="entry name" value="EPOXIDE HYDROLASE 1-RELATED"/>
    <property type="match status" value="1"/>
</dbReference>
<organism evidence="5 6">
    <name type="scientific">Corynespora cassiicola Philippines</name>
    <dbReference type="NCBI Taxonomy" id="1448308"/>
    <lineage>
        <taxon>Eukaryota</taxon>
        <taxon>Fungi</taxon>
        <taxon>Dikarya</taxon>
        <taxon>Ascomycota</taxon>
        <taxon>Pezizomycotina</taxon>
        <taxon>Dothideomycetes</taxon>
        <taxon>Pleosporomycetidae</taxon>
        <taxon>Pleosporales</taxon>
        <taxon>Corynesporascaceae</taxon>
        <taxon>Corynespora</taxon>
    </lineage>
</organism>
<dbReference type="InterPro" id="IPR010497">
    <property type="entry name" value="Epoxide_hydro_N"/>
</dbReference>
<evidence type="ECO:0000256" key="1">
    <source>
        <dbReference type="ARBA" id="ARBA00010088"/>
    </source>
</evidence>
<dbReference type="GO" id="GO:0097176">
    <property type="term" value="P:epoxide metabolic process"/>
    <property type="evidence" value="ECO:0007669"/>
    <property type="project" value="TreeGrafter"/>
</dbReference>
<keyword evidence="2 5" id="KW-0378">Hydrolase</keyword>
<dbReference type="AlphaFoldDB" id="A0A2T2P9U4"/>
<dbReference type="Gene3D" id="3.40.50.1820">
    <property type="entry name" value="alpha/beta hydrolase"/>
    <property type="match status" value="1"/>
</dbReference>
<feature type="region of interest" description="Disordered" evidence="3">
    <location>
        <begin position="369"/>
        <end position="399"/>
    </location>
</feature>
<evidence type="ECO:0000259" key="4">
    <source>
        <dbReference type="Pfam" id="PF06441"/>
    </source>
</evidence>
<gene>
    <name evidence="5" type="ORF">BS50DRAFT_539657</name>
</gene>
<name>A0A2T2P9U4_CORCC</name>
<dbReference type="PANTHER" id="PTHR21661:SF71">
    <property type="entry name" value="EPOXIDE HYDROLASE N-TERMINAL DOMAIN-CONTAINING PROTEIN"/>
    <property type="match status" value="1"/>
</dbReference>
<accession>A0A2T2P9U4</accession>
<evidence type="ECO:0000256" key="3">
    <source>
        <dbReference type="SAM" id="MobiDB-lite"/>
    </source>
</evidence>
<proteinExistence type="inferred from homology"/>
<evidence type="ECO:0000256" key="2">
    <source>
        <dbReference type="ARBA" id="ARBA00022801"/>
    </source>
</evidence>
<dbReference type="EMBL" id="KZ678128">
    <property type="protein sequence ID" value="PSN74417.1"/>
    <property type="molecule type" value="Genomic_DNA"/>
</dbReference>
<dbReference type="InterPro" id="IPR029058">
    <property type="entry name" value="AB_hydrolase_fold"/>
</dbReference>
<dbReference type="OrthoDB" id="7130006at2759"/>